<comment type="caution">
    <text evidence="2">The sequence shown here is derived from an EMBL/GenBank/DDBJ whole genome shotgun (WGS) entry which is preliminary data.</text>
</comment>
<feature type="region of interest" description="Disordered" evidence="1">
    <location>
        <begin position="118"/>
        <end position="145"/>
    </location>
</feature>
<dbReference type="EMBL" id="JAGKQM010000006">
    <property type="protein sequence ID" value="KAH0921336.1"/>
    <property type="molecule type" value="Genomic_DNA"/>
</dbReference>
<name>A0ABQ8CYK6_BRANA</name>
<evidence type="ECO:0000313" key="3">
    <source>
        <dbReference type="Proteomes" id="UP000824890"/>
    </source>
</evidence>
<feature type="compositionally biased region" description="Basic and acidic residues" evidence="1">
    <location>
        <begin position="127"/>
        <end position="142"/>
    </location>
</feature>
<feature type="region of interest" description="Disordered" evidence="1">
    <location>
        <begin position="300"/>
        <end position="338"/>
    </location>
</feature>
<keyword evidence="3" id="KW-1185">Reference proteome</keyword>
<reference evidence="2 3" key="1">
    <citation type="submission" date="2021-05" db="EMBL/GenBank/DDBJ databases">
        <title>Genome Assembly of Synthetic Allotetraploid Brassica napus Reveals Homoeologous Exchanges between Subgenomes.</title>
        <authorList>
            <person name="Davis J.T."/>
        </authorList>
    </citation>
    <scope>NUCLEOTIDE SEQUENCE [LARGE SCALE GENOMIC DNA]</scope>
    <source>
        <strain evidence="3">cv. Da-Ae</strain>
        <tissue evidence="2">Seedling</tissue>
    </source>
</reference>
<accession>A0ABQ8CYK6</accession>
<evidence type="ECO:0000313" key="2">
    <source>
        <dbReference type="EMBL" id="KAH0921336.1"/>
    </source>
</evidence>
<dbReference type="Proteomes" id="UP000824890">
    <property type="component" value="Unassembled WGS sequence"/>
</dbReference>
<gene>
    <name evidence="2" type="ORF">HID58_021354</name>
</gene>
<evidence type="ECO:0000256" key="1">
    <source>
        <dbReference type="SAM" id="MobiDB-lite"/>
    </source>
</evidence>
<sequence>MDEAVIKALLEEHNPQRPLATFVQVHQPTFLNRVYHSFRIPKPKLLLSLLHTRNAHALLIQNLEFLHLNPLLFLAALPAFPYQAAGSGSNPMMRQPSLCWNLTEHCRSLENDKDQAAIETGDPTYDPTDHTHCSQSSKECHHNKGLTSDQTRKQYLLPSHHTRLPSYRHVVLLPHSFRNFLPSRLVKILVISTTIPICKGIKRKSYIPYSPISYITPPKNFTINTEGTRASMIPFPSPSCPLFDFPQTHRDPSSTIAVETTLDANADRTLTFSRPSSTLFATVLESLPIQPSWLSSLRRKPQSAMASVSEAHHSTSSMAATAREPPSSPEVRDSRDRP</sequence>
<protein>
    <submittedName>
        <fullName evidence="2">Uncharacterized protein</fullName>
    </submittedName>
</protein>
<organism evidence="2 3">
    <name type="scientific">Brassica napus</name>
    <name type="common">Rape</name>
    <dbReference type="NCBI Taxonomy" id="3708"/>
    <lineage>
        <taxon>Eukaryota</taxon>
        <taxon>Viridiplantae</taxon>
        <taxon>Streptophyta</taxon>
        <taxon>Embryophyta</taxon>
        <taxon>Tracheophyta</taxon>
        <taxon>Spermatophyta</taxon>
        <taxon>Magnoliopsida</taxon>
        <taxon>eudicotyledons</taxon>
        <taxon>Gunneridae</taxon>
        <taxon>Pentapetalae</taxon>
        <taxon>rosids</taxon>
        <taxon>malvids</taxon>
        <taxon>Brassicales</taxon>
        <taxon>Brassicaceae</taxon>
        <taxon>Brassiceae</taxon>
        <taxon>Brassica</taxon>
    </lineage>
</organism>
<proteinExistence type="predicted"/>